<name>A0A1F7X4Y8_9BACT</name>
<dbReference type="AlphaFoldDB" id="A0A1F7X4Y8"/>
<gene>
    <name evidence="2" type="ORF">A2Y68_01660</name>
</gene>
<dbReference type="EMBL" id="MGFR01000001">
    <property type="protein sequence ID" value="OGM10132.1"/>
    <property type="molecule type" value="Genomic_DNA"/>
</dbReference>
<dbReference type="Pfam" id="PF02502">
    <property type="entry name" value="LacAB_rpiB"/>
    <property type="match status" value="1"/>
</dbReference>
<reference evidence="2 3" key="1">
    <citation type="journal article" date="2016" name="Nat. Commun.">
        <title>Thousands of microbial genomes shed light on interconnected biogeochemical processes in an aquifer system.</title>
        <authorList>
            <person name="Anantharaman K."/>
            <person name="Brown C.T."/>
            <person name="Hug L.A."/>
            <person name="Sharon I."/>
            <person name="Castelle C.J."/>
            <person name="Probst A.J."/>
            <person name="Thomas B.C."/>
            <person name="Singh A."/>
            <person name="Wilkins M.J."/>
            <person name="Karaoz U."/>
            <person name="Brodie E.L."/>
            <person name="Williams K.H."/>
            <person name="Hubbard S.S."/>
            <person name="Banfield J.F."/>
        </authorList>
    </citation>
    <scope>NUCLEOTIDE SEQUENCE [LARGE SCALE GENOMIC DNA]</scope>
</reference>
<dbReference type="Gene3D" id="3.40.1400.10">
    <property type="entry name" value="Sugar-phosphate isomerase, RpiB/LacA/LacB"/>
    <property type="match status" value="1"/>
</dbReference>
<dbReference type="PANTHER" id="PTHR30345:SF0">
    <property type="entry name" value="DNA DAMAGE-REPAIR_TOLERATION PROTEIN DRT102"/>
    <property type="match status" value="1"/>
</dbReference>
<dbReference type="SUPFAM" id="SSF89623">
    <property type="entry name" value="Ribose/Galactose isomerase RpiB/AlsB"/>
    <property type="match status" value="1"/>
</dbReference>
<evidence type="ECO:0000313" key="3">
    <source>
        <dbReference type="Proteomes" id="UP000176778"/>
    </source>
</evidence>
<dbReference type="InterPro" id="IPR003500">
    <property type="entry name" value="RpiB_LacA_LacB"/>
</dbReference>
<dbReference type="Proteomes" id="UP000176778">
    <property type="component" value="Unassembled WGS sequence"/>
</dbReference>
<comment type="similarity">
    <text evidence="1">Belongs to the LacAB/RpiB family.</text>
</comment>
<protein>
    <recommendedName>
        <fullName evidence="4">Ribose-5-phosphate isomerase</fullName>
    </recommendedName>
</protein>
<proteinExistence type="inferred from homology"/>
<evidence type="ECO:0000313" key="2">
    <source>
        <dbReference type="EMBL" id="OGM10132.1"/>
    </source>
</evidence>
<dbReference type="STRING" id="1802479.A2Y68_01660"/>
<dbReference type="GO" id="GO:0005975">
    <property type="term" value="P:carbohydrate metabolic process"/>
    <property type="evidence" value="ECO:0007669"/>
    <property type="project" value="InterPro"/>
</dbReference>
<evidence type="ECO:0000256" key="1">
    <source>
        <dbReference type="ARBA" id="ARBA00008754"/>
    </source>
</evidence>
<dbReference type="NCBIfam" id="TIGR00689">
    <property type="entry name" value="rpiB_lacA_lacB"/>
    <property type="match status" value="1"/>
</dbReference>
<evidence type="ECO:0008006" key="4">
    <source>
        <dbReference type="Google" id="ProtNLM"/>
    </source>
</evidence>
<dbReference type="PIRSF" id="PIRSF005384">
    <property type="entry name" value="RpiB_LacA_B"/>
    <property type="match status" value="1"/>
</dbReference>
<sequence length="149" mass="16295">MKIYLGADHRGFDLKEKISRWLFEKGLVFEDLGAETLVPEDDYTVYAEKVASMVGKDTGARGILLCGSGVGVDVAANKFDGVRASLGKTPEQVKAGRSDDDMNILVLAADFTKDDEAKAMLEAFLETKFGGKARFARRLSEIKKIEANN</sequence>
<comment type="caution">
    <text evidence="2">The sequence shown here is derived from an EMBL/GenBank/DDBJ whole genome shotgun (WGS) entry which is preliminary data.</text>
</comment>
<accession>A0A1F7X4Y8</accession>
<dbReference type="GO" id="GO:0016861">
    <property type="term" value="F:intramolecular oxidoreductase activity, interconverting aldoses and ketoses"/>
    <property type="evidence" value="ECO:0007669"/>
    <property type="project" value="UniProtKB-ARBA"/>
</dbReference>
<dbReference type="NCBIfam" id="NF004051">
    <property type="entry name" value="PRK05571.1"/>
    <property type="match status" value="1"/>
</dbReference>
<dbReference type="InterPro" id="IPR036569">
    <property type="entry name" value="RpiB_LacA_LacB_sf"/>
</dbReference>
<organism evidence="2 3">
    <name type="scientific">Candidatus Woesebacteria bacterium RBG_13_46_13</name>
    <dbReference type="NCBI Taxonomy" id="1802479"/>
    <lineage>
        <taxon>Bacteria</taxon>
        <taxon>Candidatus Woeseibacteriota</taxon>
    </lineage>
</organism>
<dbReference type="PANTHER" id="PTHR30345">
    <property type="entry name" value="RIBOSE-5-PHOSPHATE ISOMERASE B"/>
    <property type="match status" value="1"/>
</dbReference>